<evidence type="ECO:0000313" key="2">
    <source>
        <dbReference type="Proteomes" id="UP000826195"/>
    </source>
</evidence>
<evidence type="ECO:0000313" key="1">
    <source>
        <dbReference type="EMBL" id="KAH0557466.1"/>
    </source>
</evidence>
<dbReference type="EMBL" id="JAHXZJ010000747">
    <property type="protein sequence ID" value="KAH0557466.1"/>
    <property type="molecule type" value="Genomic_DNA"/>
</dbReference>
<dbReference type="Proteomes" id="UP000826195">
    <property type="component" value="Unassembled WGS sequence"/>
</dbReference>
<name>A0AAV7IT53_COTGL</name>
<protein>
    <submittedName>
        <fullName evidence="1">Uncharacterized protein</fullName>
    </submittedName>
</protein>
<reference evidence="1 2" key="1">
    <citation type="journal article" date="2021" name="J. Hered.">
        <title>A chromosome-level genome assembly of the parasitoid wasp, Cotesia glomerata (Hymenoptera: Braconidae).</title>
        <authorList>
            <person name="Pinto B.J."/>
            <person name="Weis J.J."/>
            <person name="Gamble T."/>
            <person name="Ode P.J."/>
            <person name="Paul R."/>
            <person name="Zaspel J.M."/>
        </authorList>
    </citation>
    <scope>NUCLEOTIDE SEQUENCE [LARGE SCALE GENOMIC DNA]</scope>
    <source>
        <strain evidence="1">CgM1</strain>
    </source>
</reference>
<proteinExistence type="predicted"/>
<organism evidence="1 2">
    <name type="scientific">Cotesia glomerata</name>
    <name type="common">Lepidopteran parasitic wasp</name>
    <name type="synonym">Apanteles glomeratus</name>
    <dbReference type="NCBI Taxonomy" id="32391"/>
    <lineage>
        <taxon>Eukaryota</taxon>
        <taxon>Metazoa</taxon>
        <taxon>Ecdysozoa</taxon>
        <taxon>Arthropoda</taxon>
        <taxon>Hexapoda</taxon>
        <taxon>Insecta</taxon>
        <taxon>Pterygota</taxon>
        <taxon>Neoptera</taxon>
        <taxon>Endopterygota</taxon>
        <taxon>Hymenoptera</taxon>
        <taxon>Apocrita</taxon>
        <taxon>Ichneumonoidea</taxon>
        <taxon>Braconidae</taxon>
        <taxon>Microgastrinae</taxon>
        <taxon>Cotesia</taxon>
    </lineage>
</organism>
<accession>A0AAV7IT53</accession>
<gene>
    <name evidence="1" type="ORF">KQX54_006451</name>
</gene>
<keyword evidence="2" id="KW-1185">Reference proteome</keyword>
<comment type="caution">
    <text evidence="1">The sequence shown here is derived from an EMBL/GenBank/DDBJ whole genome shotgun (WGS) entry which is preliminary data.</text>
</comment>
<dbReference type="AlphaFoldDB" id="A0AAV7IT53"/>
<sequence>MSKITKSCKTELCDFKAMTLNKIIIASLMIILINNAKYLYDYLLKTDTNHIKDHKLYLTPFLKNGKFDEAHKLAVVNHKEMFNIESYSGYLTVDEQYNSNLFFQP</sequence>